<keyword evidence="2" id="KW-1185">Reference proteome</keyword>
<evidence type="ECO:0000313" key="2">
    <source>
        <dbReference type="Proteomes" id="UP000801492"/>
    </source>
</evidence>
<reference evidence="1" key="1">
    <citation type="submission" date="2019-08" db="EMBL/GenBank/DDBJ databases">
        <title>The genome of the North American firefly Photinus pyralis.</title>
        <authorList>
            <consortium name="Photinus pyralis genome working group"/>
            <person name="Fallon T.R."/>
            <person name="Sander Lower S.E."/>
            <person name="Weng J.-K."/>
        </authorList>
    </citation>
    <scope>NUCLEOTIDE SEQUENCE</scope>
    <source>
        <strain evidence="1">TRF0915ILg1</strain>
        <tissue evidence="1">Whole body</tissue>
    </source>
</reference>
<comment type="caution">
    <text evidence="1">The sequence shown here is derived from an EMBL/GenBank/DDBJ whole genome shotgun (WGS) entry which is preliminary data.</text>
</comment>
<name>A0A8K0C9D5_IGNLU</name>
<protein>
    <submittedName>
        <fullName evidence="1">Uncharacterized protein</fullName>
    </submittedName>
</protein>
<accession>A0A8K0C9D5</accession>
<sequence length="79" mass="8762">MAGSDFTQSFMRQNWKSLRTPQETSIDDGFLPAEVTDQDLGQNDDPVDPDDVALIVFNNDKTHLGNEVPANVRDAVVEI</sequence>
<dbReference type="AlphaFoldDB" id="A0A8K0C9D5"/>
<evidence type="ECO:0000313" key="1">
    <source>
        <dbReference type="EMBL" id="KAF2881869.1"/>
    </source>
</evidence>
<gene>
    <name evidence="1" type="ORF">ILUMI_24301</name>
</gene>
<dbReference type="EMBL" id="VTPC01090689">
    <property type="protein sequence ID" value="KAF2881869.1"/>
    <property type="molecule type" value="Genomic_DNA"/>
</dbReference>
<dbReference type="Proteomes" id="UP000801492">
    <property type="component" value="Unassembled WGS sequence"/>
</dbReference>
<proteinExistence type="predicted"/>
<organism evidence="1 2">
    <name type="scientific">Ignelater luminosus</name>
    <name type="common">Cucubano</name>
    <name type="synonym">Pyrophorus luminosus</name>
    <dbReference type="NCBI Taxonomy" id="2038154"/>
    <lineage>
        <taxon>Eukaryota</taxon>
        <taxon>Metazoa</taxon>
        <taxon>Ecdysozoa</taxon>
        <taxon>Arthropoda</taxon>
        <taxon>Hexapoda</taxon>
        <taxon>Insecta</taxon>
        <taxon>Pterygota</taxon>
        <taxon>Neoptera</taxon>
        <taxon>Endopterygota</taxon>
        <taxon>Coleoptera</taxon>
        <taxon>Polyphaga</taxon>
        <taxon>Elateriformia</taxon>
        <taxon>Elateroidea</taxon>
        <taxon>Elateridae</taxon>
        <taxon>Agrypninae</taxon>
        <taxon>Pyrophorini</taxon>
        <taxon>Ignelater</taxon>
    </lineage>
</organism>